<dbReference type="PANTHER" id="PTHR43094">
    <property type="entry name" value="AMINOTRANSFERASE"/>
    <property type="match status" value="1"/>
</dbReference>
<keyword evidence="3 7" id="KW-0032">Aminotransferase</keyword>
<dbReference type="InterPro" id="IPR015421">
    <property type="entry name" value="PyrdxlP-dep_Trfase_major"/>
</dbReference>
<dbReference type="Gene3D" id="3.40.640.10">
    <property type="entry name" value="Type I PLP-dependent aspartate aminotransferase-like (Major domain)"/>
    <property type="match status" value="1"/>
</dbReference>
<dbReference type="InterPro" id="IPR015424">
    <property type="entry name" value="PyrdxlP-dep_Trfase"/>
</dbReference>
<evidence type="ECO:0000256" key="4">
    <source>
        <dbReference type="ARBA" id="ARBA00022679"/>
    </source>
</evidence>
<evidence type="ECO:0000256" key="2">
    <source>
        <dbReference type="ARBA" id="ARBA00008954"/>
    </source>
</evidence>
<dbReference type="Pfam" id="PF00202">
    <property type="entry name" value="Aminotran_3"/>
    <property type="match status" value="1"/>
</dbReference>
<dbReference type="KEGG" id="eaz:JHT90_12060"/>
<dbReference type="PROSITE" id="PS00600">
    <property type="entry name" value="AA_TRANSFER_CLASS_3"/>
    <property type="match status" value="1"/>
</dbReference>
<evidence type="ECO:0000256" key="6">
    <source>
        <dbReference type="RuleBase" id="RU003560"/>
    </source>
</evidence>
<keyword evidence="5 6" id="KW-0663">Pyridoxal phosphate</keyword>
<dbReference type="GO" id="GO:0008483">
    <property type="term" value="F:transaminase activity"/>
    <property type="evidence" value="ECO:0007669"/>
    <property type="project" value="UniProtKB-KW"/>
</dbReference>
<evidence type="ECO:0000313" key="7">
    <source>
        <dbReference type="EMBL" id="QQP85110.1"/>
    </source>
</evidence>
<evidence type="ECO:0000256" key="3">
    <source>
        <dbReference type="ARBA" id="ARBA00022576"/>
    </source>
</evidence>
<reference evidence="7 8" key="1">
    <citation type="submission" date="2021-01" db="EMBL/GenBank/DDBJ databases">
        <title>Entomomonas sp. F2A isolated from a house cricket (Acheta domesticus).</title>
        <authorList>
            <person name="Spergser J."/>
            <person name="Busse H.-J."/>
        </authorList>
    </citation>
    <scope>NUCLEOTIDE SEQUENCE [LARGE SCALE GENOMIC DNA]</scope>
    <source>
        <strain evidence="7 8">F2A</strain>
    </source>
</reference>
<keyword evidence="4" id="KW-0808">Transferase</keyword>
<comment type="cofactor">
    <cofactor evidence="1">
        <name>pyridoxal 5'-phosphate</name>
        <dbReference type="ChEBI" id="CHEBI:597326"/>
    </cofactor>
</comment>
<dbReference type="FunFam" id="3.40.640.10:FF:000014">
    <property type="entry name" value="Adenosylmethionine-8-amino-7-oxononanoate aminotransferase, probable"/>
    <property type="match status" value="1"/>
</dbReference>
<name>A0A974NE52_9GAMM</name>
<dbReference type="PANTHER" id="PTHR43094:SF1">
    <property type="entry name" value="AMINOTRANSFERASE CLASS-III"/>
    <property type="match status" value="1"/>
</dbReference>
<organism evidence="7 8">
    <name type="scientific">Entomomonas asaccharolytica</name>
    <dbReference type="NCBI Taxonomy" id="2785331"/>
    <lineage>
        <taxon>Bacteria</taxon>
        <taxon>Pseudomonadati</taxon>
        <taxon>Pseudomonadota</taxon>
        <taxon>Gammaproteobacteria</taxon>
        <taxon>Pseudomonadales</taxon>
        <taxon>Pseudomonadaceae</taxon>
        <taxon>Entomomonas</taxon>
    </lineage>
</organism>
<dbReference type="CDD" id="cd00610">
    <property type="entry name" value="OAT_like"/>
    <property type="match status" value="1"/>
</dbReference>
<dbReference type="NCBIfam" id="NF005682">
    <property type="entry name" value="PRK07480.1"/>
    <property type="match status" value="1"/>
</dbReference>
<dbReference type="InterPro" id="IPR005814">
    <property type="entry name" value="Aminotrans_3"/>
</dbReference>
<evidence type="ECO:0000313" key="8">
    <source>
        <dbReference type="Proteomes" id="UP000595278"/>
    </source>
</evidence>
<dbReference type="EMBL" id="CP067393">
    <property type="protein sequence ID" value="QQP85110.1"/>
    <property type="molecule type" value="Genomic_DNA"/>
</dbReference>
<dbReference type="AlphaFoldDB" id="A0A974NE52"/>
<sequence>MTTQNSQTAQLQDLGREHLLPPFTDYQQLNAKGARIIKQAKGVYLWDTEGNKILDGMAGLWCVNVGYGRKELAEAAYKQMLELPYYNLFFQTAHPPAIELAKAITELAPEGMNHVFFTGSGSESNDTVVRMVRHYWATKGQPEKQIIISRVNGYHGSTVAGASLSGMPAMHKQGGVLSGIEHIAQPYWYGSDRTKSPEEFGIWAAEQLEQKIQEIGVEKIAAFIAEPIQGAGGVIIPPTTYWPKVREILAKYDILFVADEVICGFGRTGEWFGSQYFGNQPDLMPIAKGITSGYLPMGGVIVRDEIVEVLNQGGEFYHGYTYSGHPASAAVALENINILKNENILEHVKSDIAPYLLEKWTQLADHPLVGEARALGMVGALELVKNKQTAERFAGGNTGMMCREHCFNNGLVMRAVGDTMIIAPPLVITKTEVDELIEKAVKCLDLTWQDAKAK</sequence>
<dbReference type="GO" id="GO:0030170">
    <property type="term" value="F:pyridoxal phosphate binding"/>
    <property type="evidence" value="ECO:0007669"/>
    <property type="project" value="InterPro"/>
</dbReference>
<dbReference type="Proteomes" id="UP000595278">
    <property type="component" value="Chromosome"/>
</dbReference>
<protein>
    <submittedName>
        <fullName evidence="7">Aspartate aminotransferase family protein</fullName>
    </submittedName>
</protein>
<keyword evidence="8" id="KW-1185">Reference proteome</keyword>
<dbReference type="InterPro" id="IPR049704">
    <property type="entry name" value="Aminotrans_3_PPA_site"/>
</dbReference>
<accession>A0A974NE52</accession>
<comment type="similarity">
    <text evidence="2 6">Belongs to the class-III pyridoxal-phosphate-dependent aminotransferase family.</text>
</comment>
<dbReference type="Gene3D" id="3.90.1150.10">
    <property type="entry name" value="Aspartate Aminotransferase, domain 1"/>
    <property type="match status" value="1"/>
</dbReference>
<dbReference type="PIRSF" id="PIRSF000521">
    <property type="entry name" value="Transaminase_4ab_Lys_Orn"/>
    <property type="match status" value="1"/>
</dbReference>
<dbReference type="InterPro" id="IPR015422">
    <property type="entry name" value="PyrdxlP-dep_Trfase_small"/>
</dbReference>
<evidence type="ECO:0000256" key="5">
    <source>
        <dbReference type="ARBA" id="ARBA00022898"/>
    </source>
</evidence>
<proteinExistence type="inferred from homology"/>
<evidence type="ECO:0000256" key="1">
    <source>
        <dbReference type="ARBA" id="ARBA00001933"/>
    </source>
</evidence>
<gene>
    <name evidence="7" type="ORF">JHT90_12060</name>
</gene>
<dbReference type="RefSeq" id="WP_201091293.1">
    <property type="nucleotide sequence ID" value="NZ_CP067393.1"/>
</dbReference>
<dbReference type="SUPFAM" id="SSF53383">
    <property type="entry name" value="PLP-dependent transferases"/>
    <property type="match status" value="1"/>
</dbReference>